<dbReference type="Proteomes" id="UP000270094">
    <property type="component" value="Unassembled WGS sequence"/>
</dbReference>
<evidence type="ECO:0000313" key="1">
    <source>
        <dbReference type="EMBL" id="VDM81579.1"/>
    </source>
</evidence>
<dbReference type="AlphaFoldDB" id="A0A3P7JNI1"/>
<accession>A0A3P7JNI1</accession>
<reference evidence="1 2" key="1">
    <citation type="submission" date="2018-11" db="EMBL/GenBank/DDBJ databases">
        <authorList>
            <consortium name="Pathogen Informatics"/>
        </authorList>
    </citation>
    <scope>NUCLEOTIDE SEQUENCE [LARGE SCALE GENOMIC DNA]</scope>
</reference>
<keyword evidence="2" id="KW-1185">Reference proteome</keyword>
<protein>
    <submittedName>
        <fullName evidence="1">Uncharacterized protein</fullName>
    </submittedName>
</protein>
<organism evidence="1 2">
    <name type="scientific">Strongylus vulgaris</name>
    <name type="common">Blood worm</name>
    <dbReference type="NCBI Taxonomy" id="40348"/>
    <lineage>
        <taxon>Eukaryota</taxon>
        <taxon>Metazoa</taxon>
        <taxon>Ecdysozoa</taxon>
        <taxon>Nematoda</taxon>
        <taxon>Chromadorea</taxon>
        <taxon>Rhabditida</taxon>
        <taxon>Rhabditina</taxon>
        <taxon>Rhabditomorpha</taxon>
        <taxon>Strongyloidea</taxon>
        <taxon>Strongylidae</taxon>
        <taxon>Strongylus</taxon>
    </lineage>
</organism>
<evidence type="ECO:0000313" key="2">
    <source>
        <dbReference type="Proteomes" id="UP000270094"/>
    </source>
</evidence>
<proteinExistence type="predicted"/>
<sequence length="89" mass="10074">MAVPSGSGAIVPTPLVATGALLHPVYAYPAPFKYPNHRTNLQSTVHDYEKETDHVTETTYTYPAILKARLHRLLQARKAARMRRIFEKK</sequence>
<gene>
    <name evidence="1" type="ORF">SVUK_LOCUS16577</name>
</gene>
<dbReference type="EMBL" id="UYYB01113581">
    <property type="protein sequence ID" value="VDM81579.1"/>
    <property type="molecule type" value="Genomic_DNA"/>
</dbReference>
<name>A0A3P7JNI1_STRVU</name>